<keyword evidence="2" id="KW-1185">Reference proteome</keyword>
<dbReference type="EMBL" id="JACHHZ010000003">
    <property type="protein sequence ID" value="MBB6093715.1"/>
    <property type="molecule type" value="Genomic_DNA"/>
</dbReference>
<evidence type="ECO:0008006" key="3">
    <source>
        <dbReference type="Google" id="ProtNLM"/>
    </source>
</evidence>
<accession>A0A841HP47</accession>
<dbReference type="AlphaFoldDB" id="A0A841HP47"/>
<organism evidence="1 2">
    <name type="scientific">Povalibacter uvarum</name>
    <dbReference type="NCBI Taxonomy" id="732238"/>
    <lineage>
        <taxon>Bacteria</taxon>
        <taxon>Pseudomonadati</taxon>
        <taxon>Pseudomonadota</taxon>
        <taxon>Gammaproteobacteria</taxon>
        <taxon>Steroidobacterales</taxon>
        <taxon>Steroidobacteraceae</taxon>
        <taxon>Povalibacter</taxon>
    </lineage>
</organism>
<dbReference type="Gene3D" id="2.40.128.140">
    <property type="entry name" value="Outer membrane protein"/>
    <property type="match status" value="1"/>
</dbReference>
<evidence type="ECO:0000313" key="2">
    <source>
        <dbReference type="Proteomes" id="UP000588068"/>
    </source>
</evidence>
<dbReference type="Pfam" id="PF09982">
    <property type="entry name" value="LpxR"/>
    <property type="match status" value="1"/>
</dbReference>
<sequence length="323" mass="35562">MAIASLAFSPIVSAEEGDGAFTFLWENDAIAGTDHHYTNGVEFSYLSVEDGLWDWFRTGSSVLPGVSTKDHLRVGVSLGQSIFTPDDTEATEPLPDQRPYAGWLYLGVAVIADHGNQLDTWVLNLGVVGPSAQGEEVQNGFHEHVTHDDDAMGWDNQLVETFGYQLLYEHRWQNIAGDGKQQVGPLQLDFSPHVGFSLGNIGTYANAGITLRIGTNLSNDFGVPRIRPSLPGSAFFDPADGFGWYVFAGVDARAVAYNIFLEGDAATYDVDLDKETFVYDGQAGLAVVWRKFRFAYTYVIRSKEYKGQAQPDRFGSVGMTFRF</sequence>
<evidence type="ECO:0000313" key="1">
    <source>
        <dbReference type="EMBL" id="MBB6093715.1"/>
    </source>
</evidence>
<reference evidence="1 2" key="1">
    <citation type="submission" date="2020-08" db="EMBL/GenBank/DDBJ databases">
        <title>Genomic Encyclopedia of Type Strains, Phase IV (KMG-IV): sequencing the most valuable type-strain genomes for metagenomic binning, comparative biology and taxonomic classification.</title>
        <authorList>
            <person name="Goeker M."/>
        </authorList>
    </citation>
    <scope>NUCLEOTIDE SEQUENCE [LARGE SCALE GENOMIC DNA]</scope>
    <source>
        <strain evidence="1 2">DSM 26723</strain>
    </source>
</reference>
<proteinExistence type="predicted"/>
<comment type="caution">
    <text evidence="1">The sequence shown here is derived from an EMBL/GenBank/DDBJ whole genome shotgun (WGS) entry which is preliminary data.</text>
</comment>
<dbReference type="InterPro" id="IPR018707">
    <property type="entry name" value="LpxR"/>
</dbReference>
<name>A0A841HP47_9GAMM</name>
<dbReference type="Proteomes" id="UP000588068">
    <property type="component" value="Unassembled WGS sequence"/>
</dbReference>
<protein>
    <recommendedName>
        <fullName evidence="3">Lipid A deacylase LpxR family protein</fullName>
    </recommendedName>
</protein>
<dbReference type="RefSeq" id="WP_184332371.1">
    <property type="nucleotide sequence ID" value="NZ_JACHHZ010000003.1"/>
</dbReference>
<dbReference type="InterPro" id="IPR037107">
    <property type="entry name" value="Put_OMP_sf"/>
</dbReference>
<gene>
    <name evidence="1" type="ORF">HNQ60_002596</name>
</gene>